<accession>A0ABT3JVR8</accession>
<evidence type="ECO:0000256" key="1">
    <source>
        <dbReference type="SAM" id="MobiDB-lite"/>
    </source>
</evidence>
<feature type="region of interest" description="Disordered" evidence="1">
    <location>
        <begin position="1"/>
        <end position="23"/>
    </location>
</feature>
<evidence type="ECO:0008006" key="4">
    <source>
        <dbReference type="Google" id="ProtNLM"/>
    </source>
</evidence>
<protein>
    <recommendedName>
        <fullName evidence="4">Replication protein</fullName>
    </recommendedName>
</protein>
<dbReference type="EMBL" id="JAPCHY010000005">
    <property type="protein sequence ID" value="MCW4472574.1"/>
    <property type="molecule type" value="Genomic_DNA"/>
</dbReference>
<organism evidence="2 3">
    <name type="scientific">Xanthomonas chitinilytica</name>
    <dbReference type="NCBI Taxonomy" id="2989819"/>
    <lineage>
        <taxon>Bacteria</taxon>
        <taxon>Pseudomonadati</taxon>
        <taxon>Pseudomonadota</taxon>
        <taxon>Gammaproteobacteria</taxon>
        <taxon>Lysobacterales</taxon>
        <taxon>Lysobacteraceae</taxon>
        <taxon>Xanthomonas</taxon>
    </lineage>
</organism>
<feature type="region of interest" description="Disordered" evidence="1">
    <location>
        <begin position="296"/>
        <end position="320"/>
    </location>
</feature>
<name>A0ABT3JVR8_9XANT</name>
<evidence type="ECO:0000313" key="3">
    <source>
        <dbReference type="Proteomes" id="UP001209922"/>
    </source>
</evidence>
<dbReference type="Proteomes" id="UP001209922">
    <property type="component" value="Unassembled WGS sequence"/>
</dbReference>
<evidence type="ECO:0000313" key="2">
    <source>
        <dbReference type="EMBL" id="MCW4472574.1"/>
    </source>
</evidence>
<gene>
    <name evidence="2" type="ORF">OK345_08660</name>
</gene>
<reference evidence="2 3" key="1">
    <citation type="submission" date="2022-10" db="EMBL/GenBank/DDBJ databases">
        <title>Xanthomonas sp. H13-6.</title>
        <authorList>
            <person name="Liu X."/>
            <person name="Deng Z."/>
            <person name="Jiang Y."/>
            <person name="Yu T."/>
            <person name="Ai J."/>
        </authorList>
    </citation>
    <scope>NUCLEOTIDE SEQUENCE [LARGE SCALE GENOMIC DNA]</scope>
    <source>
        <strain evidence="2 3">H13-6</strain>
    </source>
</reference>
<comment type="caution">
    <text evidence="2">The sequence shown here is derived from an EMBL/GenBank/DDBJ whole genome shotgun (WGS) entry which is preliminary data.</text>
</comment>
<keyword evidence="3" id="KW-1185">Reference proteome</keyword>
<proteinExistence type="predicted"/>
<dbReference type="RefSeq" id="WP_265127532.1">
    <property type="nucleotide sequence ID" value="NZ_JAPCHY010000005.1"/>
</dbReference>
<sequence length="320" mass="36438">MSGKTDAEAQTLTPAEVETPEAPSPALARLPLSIARSDLFSVAQRGEYKTNVVLNTAKRGVNAVIVYRGPHLNMEHFRAWQAIMFIAERNNALGGQPFCASAAEILRYMGKNPEDKAQKKLLWSLMLDLKGTAIEIQSNGISWVDSLLGPFRKNQRTKQLIIRLGNNIDTELVDREVLRNDVNRVGELGRYYLAIWLHGFISSQSSRPDKKPTKHIFEVDELRRMCGTRVKERRHFVQELEKALNRLKETDRKLVVEWGWCGDDTKKVWVKKTHTLVKMLTESPEAAKVREHAEKAKAGLPHKKRFRPQNEINAPRGLVM</sequence>